<evidence type="ECO:0000313" key="1">
    <source>
        <dbReference type="EMBL" id="SFE70115.1"/>
    </source>
</evidence>
<dbReference type="Proteomes" id="UP000199477">
    <property type="component" value="Unassembled WGS sequence"/>
</dbReference>
<protein>
    <submittedName>
        <fullName evidence="1">Uncharacterized protein</fullName>
    </submittedName>
</protein>
<accession>A0A1I2CPN7</accession>
<sequence>MHDIERLTEKVPFMKKTLFAIKNLVAREKSLKDYAWYIWY</sequence>
<organism evidence="1 2">
    <name type="scientific">Dyella marensis</name>
    <dbReference type="NCBI Taxonomy" id="500610"/>
    <lineage>
        <taxon>Bacteria</taxon>
        <taxon>Pseudomonadati</taxon>
        <taxon>Pseudomonadota</taxon>
        <taxon>Gammaproteobacteria</taxon>
        <taxon>Lysobacterales</taxon>
        <taxon>Rhodanobacteraceae</taxon>
        <taxon>Dyella</taxon>
    </lineage>
</organism>
<dbReference type="EMBL" id="FONH01000003">
    <property type="protein sequence ID" value="SFE70115.1"/>
    <property type="molecule type" value="Genomic_DNA"/>
</dbReference>
<name>A0A1I2CPN7_9GAMM</name>
<dbReference type="NCBIfam" id="NF038372">
    <property type="entry name" value="tryptorubin_fam"/>
    <property type="match status" value="1"/>
</dbReference>
<dbReference type="RefSeq" id="WP_218154628.1">
    <property type="nucleotide sequence ID" value="NZ_FONH01000003.1"/>
</dbReference>
<gene>
    <name evidence="1" type="ORF">SAMN02799615_01564</name>
</gene>
<reference evidence="2" key="1">
    <citation type="submission" date="2016-10" db="EMBL/GenBank/DDBJ databases">
        <authorList>
            <person name="Varghese N."/>
            <person name="Submissions S."/>
        </authorList>
    </citation>
    <scope>NUCLEOTIDE SEQUENCE [LARGE SCALE GENOMIC DNA]</scope>
    <source>
        <strain evidence="2">UNC178MFTsu3.1</strain>
    </source>
</reference>
<evidence type="ECO:0000313" key="2">
    <source>
        <dbReference type="Proteomes" id="UP000199477"/>
    </source>
</evidence>
<keyword evidence="2" id="KW-1185">Reference proteome</keyword>
<dbReference type="AlphaFoldDB" id="A0A1I2CPN7"/>
<proteinExistence type="predicted"/>